<evidence type="ECO:0000256" key="2">
    <source>
        <dbReference type="RuleBase" id="RU003793"/>
    </source>
</evidence>
<evidence type="ECO:0000256" key="3">
    <source>
        <dbReference type="SAM" id="Phobius"/>
    </source>
</evidence>
<dbReference type="GO" id="GO:0006465">
    <property type="term" value="P:signal peptide processing"/>
    <property type="evidence" value="ECO:0007669"/>
    <property type="project" value="TreeGrafter"/>
</dbReference>
<evidence type="ECO:0000313" key="5">
    <source>
        <dbReference type="EMBL" id="SEH48245.1"/>
    </source>
</evidence>
<keyword evidence="3" id="KW-0812">Transmembrane</keyword>
<dbReference type="PRINTS" id="PR00864">
    <property type="entry name" value="PREPILNPTASE"/>
</dbReference>
<evidence type="ECO:0000259" key="4">
    <source>
        <dbReference type="Pfam" id="PF01478"/>
    </source>
</evidence>
<dbReference type="GO" id="GO:0032259">
    <property type="term" value="P:methylation"/>
    <property type="evidence" value="ECO:0007669"/>
    <property type="project" value="UniProtKB-KW"/>
</dbReference>
<proteinExistence type="inferred from homology"/>
<sequence>MIERPDLAAITIAALVLGAAALPVVRTFAPGRRWSWPIRTIVAAQTALSWGIACLLPPPWAYLGLILAWCLLVLALVDYLELRLPDRLTLPLTGLGLLTSLTIDGGDPVASGLGAVAGYGIFTLIAWLYRRLRGLDGLGQGDAKLLAACGAWLGWPGLAPVVLTASLLALAVLLVHRFVTHRPIAPHEAFPFGPFLCGGFWLVWVLG</sequence>
<dbReference type="GO" id="GO:0004190">
    <property type="term" value="F:aspartic-type endopeptidase activity"/>
    <property type="evidence" value="ECO:0007669"/>
    <property type="project" value="InterPro"/>
</dbReference>
<dbReference type="InterPro" id="IPR014032">
    <property type="entry name" value="Peptidase_A24A_bac"/>
</dbReference>
<keyword evidence="5" id="KW-0808">Transferase</keyword>
<feature type="transmembrane region" description="Helical" evidence="3">
    <location>
        <begin position="150"/>
        <end position="174"/>
    </location>
</feature>
<gene>
    <name evidence="5" type="ORF">SAMN04244559_02534</name>
</gene>
<keyword evidence="3" id="KW-0472">Membrane</keyword>
<dbReference type="Proteomes" id="UP000182983">
    <property type="component" value="Unassembled WGS sequence"/>
</dbReference>
<feature type="transmembrane region" description="Helical" evidence="3">
    <location>
        <begin position="109"/>
        <end position="129"/>
    </location>
</feature>
<keyword evidence="3" id="KW-1133">Transmembrane helix</keyword>
<dbReference type="PANTHER" id="PTHR30487">
    <property type="entry name" value="TYPE 4 PREPILIN-LIKE PROTEINS LEADER PEPTIDE-PROCESSING ENZYME"/>
    <property type="match status" value="1"/>
</dbReference>
<keyword evidence="5" id="KW-0489">Methyltransferase</keyword>
<organism evidence="5 6">
    <name type="scientific">Magnetospirillum fulvum</name>
    <name type="common">Rhodospirillum fulvum</name>
    <dbReference type="NCBI Taxonomy" id="1082"/>
    <lineage>
        <taxon>Bacteria</taxon>
        <taxon>Pseudomonadati</taxon>
        <taxon>Pseudomonadota</taxon>
        <taxon>Alphaproteobacteria</taxon>
        <taxon>Rhodospirillales</taxon>
        <taxon>Rhodospirillaceae</taxon>
        <taxon>Magnetospirillum</taxon>
    </lineage>
</organism>
<feature type="domain" description="Prepilin type IV endopeptidase peptidase" evidence="4">
    <location>
        <begin position="65"/>
        <end position="173"/>
    </location>
</feature>
<reference evidence="6" key="1">
    <citation type="submission" date="2016-10" db="EMBL/GenBank/DDBJ databases">
        <authorList>
            <person name="Varghese N."/>
            <person name="Submissions S."/>
        </authorList>
    </citation>
    <scope>NUCLEOTIDE SEQUENCE [LARGE SCALE GENOMIC DNA]</scope>
    <source>
        <strain evidence="6">DSM 13234</strain>
    </source>
</reference>
<dbReference type="InterPro" id="IPR050882">
    <property type="entry name" value="Prepilin_peptidase/N-MTase"/>
</dbReference>
<dbReference type="AlphaFoldDB" id="A0A1H6ILG8"/>
<dbReference type="OrthoDB" id="9789291at2"/>
<evidence type="ECO:0000256" key="1">
    <source>
        <dbReference type="ARBA" id="ARBA00005801"/>
    </source>
</evidence>
<evidence type="ECO:0000313" key="6">
    <source>
        <dbReference type="Proteomes" id="UP000182983"/>
    </source>
</evidence>
<dbReference type="GO" id="GO:0005886">
    <property type="term" value="C:plasma membrane"/>
    <property type="evidence" value="ECO:0007669"/>
    <property type="project" value="TreeGrafter"/>
</dbReference>
<name>A0A1H6ILG8_MAGFU</name>
<dbReference type="PANTHER" id="PTHR30487:SF0">
    <property type="entry name" value="PREPILIN LEADER PEPTIDASE_N-METHYLTRANSFERASE-RELATED"/>
    <property type="match status" value="1"/>
</dbReference>
<dbReference type="Gene3D" id="1.20.120.1220">
    <property type="match status" value="1"/>
</dbReference>
<feature type="transmembrane region" description="Helical" evidence="3">
    <location>
        <begin position="60"/>
        <end position="80"/>
    </location>
</feature>
<protein>
    <submittedName>
        <fullName evidence="5">Leader peptidase (Prepilin peptidase) / N-methyltransferase</fullName>
    </submittedName>
</protein>
<comment type="similarity">
    <text evidence="1 2">Belongs to the peptidase A24 family.</text>
</comment>
<dbReference type="Pfam" id="PF01478">
    <property type="entry name" value="Peptidase_A24"/>
    <property type="match status" value="1"/>
</dbReference>
<dbReference type="GO" id="GO:0008168">
    <property type="term" value="F:methyltransferase activity"/>
    <property type="evidence" value="ECO:0007669"/>
    <property type="project" value="UniProtKB-KW"/>
</dbReference>
<dbReference type="EMBL" id="FNWO01000011">
    <property type="protein sequence ID" value="SEH48245.1"/>
    <property type="molecule type" value="Genomic_DNA"/>
</dbReference>
<accession>A0A1H6ILG8</accession>
<dbReference type="InterPro" id="IPR000045">
    <property type="entry name" value="Prepilin_IV_endopep_pep"/>
</dbReference>
<dbReference type="RefSeq" id="WP_074769133.1">
    <property type="nucleotide sequence ID" value="NZ_FNWO01000011.1"/>
</dbReference>
<keyword evidence="6" id="KW-1185">Reference proteome</keyword>
<feature type="transmembrane region" description="Helical" evidence="3">
    <location>
        <begin position="189"/>
        <end position="206"/>
    </location>
</feature>